<evidence type="ECO:0000313" key="2">
    <source>
        <dbReference type="Proteomes" id="UP000481621"/>
    </source>
</evidence>
<dbReference type="EMBL" id="JAAIUV010000027">
    <property type="protein sequence ID" value="NEX79995.1"/>
    <property type="molecule type" value="Genomic_DNA"/>
</dbReference>
<dbReference type="AlphaFoldDB" id="A0A6B3TSH8"/>
<evidence type="ECO:0000313" key="1">
    <source>
        <dbReference type="EMBL" id="NEX79995.1"/>
    </source>
</evidence>
<sequence>MQYNQAPIPEPPRAITTKDLMYLKDAMSWELLAFKKFHFLAEQAQNPEIKQALENAGRMHQTHYQKLLSHLQTNNQAALANLPNTQQQMH</sequence>
<proteinExistence type="predicted"/>
<keyword evidence="2" id="KW-1185">Reference proteome</keyword>
<dbReference type="Proteomes" id="UP000481621">
    <property type="component" value="Unassembled WGS sequence"/>
</dbReference>
<comment type="caution">
    <text evidence="1">The sequence shown here is derived from an EMBL/GenBank/DDBJ whole genome shotgun (WGS) entry which is preliminary data.</text>
</comment>
<organism evidence="1 2">
    <name type="scientific">Neobacillus thermocopriae</name>
    <dbReference type="NCBI Taxonomy" id="1215031"/>
    <lineage>
        <taxon>Bacteria</taxon>
        <taxon>Bacillati</taxon>
        <taxon>Bacillota</taxon>
        <taxon>Bacilli</taxon>
        <taxon>Bacillales</taxon>
        <taxon>Bacillaceae</taxon>
        <taxon>Neobacillus</taxon>
    </lineage>
</organism>
<protein>
    <submittedName>
        <fullName evidence="1">Ferritin-like domain-containing protein</fullName>
    </submittedName>
</protein>
<reference evidence="1" key="1">
    <citation type="submission" date="2020-02" db="EMBL/GenBank/DDBJ databases">
        <title>Bacillus sedimentmangrovi sp. nov., isolated from sediment of the mangrove ecosystem.</title>
        <authorList>
            <person name="Liu G."/>
        </authorList>
    </citation>
    <scope>NUCLEOTIDE SEQUENCE [LARGE SCALE GENOMIC DNA]</scope>
    <source>
        <strain evidence="1">SgZ-7</strain>
    </source>
</reference>
<dbReference type="InterPro" id="IPR009078">
    <property type="entry name" value="Ferritin-like_SF"/>
</dbReference>
<dbReference type="SUPFAM" id="SSF47240">
    <property type="entry name" value="Ferritin-like"/>
    <property type="match status" value="1"/>
</dbReference>
<name>A0A6B3TSH8_9BACI</name>
<dbReference type="RefSeq" id="WP_038535200.1">
    <property type="nucleotide sequence ID" value="NZ_JAAIUV010000027.1"/>
</dbReference>
<gene>
    <name evidence="1" type="ORF">G4Z05_14120</name>
</gene>
<accession>A0A6B3TSH8</accession>